<feature type="domain" description="PPM-type phosphatase" evidence="2">
    <location>
        <begin position="223"/>
        <end position="624"/>
    </location>
</feature>
<feature type="compositionally biased region" description="Basic and acidic residues" evidence="1">
    <location>
        <begin position="529"/>
        <end position="539"/>
    </location>
</feature>
<accession>A0A0D2DZN6</accession>
<reference evidence="3 4" key="1">
    <citation type="submission" date="2015-01" db="EMBL/GenBank/DDBJ databases">
        <title>The Genome Sequence of Capronia semiimmersa CBS27337.</title>
        <authorList>
            <consortium name="The Broad Institute Genomics Platform"/>
            <person name="Cuomo C."/>
            <person name="de Hoog S."/>
            <person name="Gorbushina A."/>
            <person name="Stielow B."/>
            <person name="Teixiera M."/>
            <person name="Abouelleil A."/>
            <person name="Chapman S.B."/>
            <person name="Priest M."/>
            <person name="Young S.K."/>
            <person name="Wortman J."/>
            <person name="Nusbaum C."/>
            <person name="Birren B."/>
        </authorList>
    </citation>
    <scope>NUCLEOTIDE SEQUENCE [LARGE SCALE GENOMIC DNA]</scope>
    <source>
        <strain evidence="3 4">CBS 27337</strain>
    </source>
</reference>
<dbReference type="HOGENOM" id="CLU_021928_3_0_1"/>
<feature type="region of interest" description="Disordered" evidence="1">
    <location>
        <begin position="94"/>
        <end position="128"/>
    </location>
</feature>
<dbReference type="InterPro" id="IPR001932">
    <property type="entry name" value="PPM-type_phosphatase-like_dom"/>
</dbReference>
<dbReference type="CDD" id="cd00143">
    <property type="entry name" value="PP2Cc"/>
    <property type="match status" value="1"/>
</dbReference>
<gene>
    <name evidence="3" type="ORF">PV04_06845</name>
</gene>
<dbReference type="PANTHER" id="PTHR13832">
    <property type="entry name" value="PROTEIN PHOSPHATASE 2C"/>
    <property type="match status" value="1"/>
</dbReference>
<dbReference type="PROSITE" id="PS51746">
    <property type="entry name" value="PPM_2"/>
    <property type="match status" value="1"/>
</dbReference>
<dbReference type="SMART" id="SM00332">
    <property type="entry name" value="PP2Cc"/>
    <property type="match status" value="1"/>
</dbReference>
<dbReference type="PANTHER" id="PTHR13832:SF792">
    <property type="entry name" value="GM14286P"/>
    <property type="match status" value="1"/>
</dbReference>
<dbReference type="Gene3D" id="3.60.40.10">
    <property type="entry name" value="PPM-type phosphatase domain"/>
    <property type="match status" value="1"/>
</dbReference>
<dbReference type="STRING" id="5601.A0A0D2DZN6"/>
<dbReference type="EMBL" id="KN846959">
    <property type="protein sequence ID" value="KIW67607.1"/>
    <property type="molecule type" value="Genomic_DNA"/>
</dbReference>
<sequence length="658" mass="71483">MRRAALFALRSARLSALRNITTKSSSSSLTAPNHALASSANVHTSSLVRKYSTSRPPFQSPMRVPRIPLLFVGSLGAIGAWYAYRGDGPDHLLKAQPPSISAQPTRSLSTTPDSTSPAAEPADLTPVTAGHEPYRKALVVDNDQFFTGSIVGEGPLAKDTDDYGRKVLEMMTPEQATERLRKNEQSFLVGRGRGVVRYDMVQLPSNDPIEDDHAEKIVEVPNTVAATSDNTTSSDWMFWGVFDGHSGWTTSAKLRQVLISFAARELNRTYKAALTDPKSPFPSPAAIDAALKSAFVKLDNEICLDSVSKLSKNPSKRLAAEILAPALSGSCALLSFYDSQSKTLRVACTGDSRAVLGRRNPSTGKWFATPLSEDQTGSNPNEEARMRAEHPGEAFVIRAGRVLGNLEPTRAFGDASYKWSRETQERIKKDFFGRTPHNLLKTPPYVTAEPVVSSTPIQPARGDFLVMATDGLWEMLTNEEVVGLVGQWIEHQNSLASNKSGASANSTSAWLTSWFKSSNSSSLPVEKGGNMDKTGRIDNSHSLANTNEKNGGKNAGPEKPIRQQQWDTPSASSRFVVEDKNCATHLVRNALGGKDKDMVCALLTLPSPYSRRYRDDLTVQVIFFGEAEQADGRVLVNEEASAVVRKDSASGEGLKAKL</sequence>
<keyword evidence="4" id="KW-1185">Reference proteome</keyword>
<dbReference type="InterPro" id="IPR036457">
    <property type="entry name" value="PPM-type-like_dom_sf"/>
</dbReference>
<dbReference type="GO" id="GO:0005739">
    <property type="term" value="C:mitochondrion"/>
    <property type="evidence" value="ECO:0007669"/>
    <property type="project" value="TreeGrafter"/>
</dbReference>
<dbReference type="SUPFAM" id="SSF81606">
    <property type="entry name" value="PP2C-like"/>
    <property type="match status" value="1"/>
</dbReference>
<dbReference type="AlphaFoldDB" id="A0A0D2DZN6"/>
<feature type="compositionally biased region" description="Polar residues" evidence="1">
    <location>
        <begin position="540"/>
        <end position="549"/>
    </location>
</feature>
<organism evidence="3 4">
    <name type="scientific">Phialophora macrospora</name>
    <dbReference type="NCBI Taxonomy" id="1851006"/>
    <lineage>
        <taxon>Eukaryota</taxon>
        <taxon>Fungi</taxon>
        <taxon>Dikarya</taxon>
        <taxon>Ascomycota</taxon>
        <taxon>Pezizomycotina</taxon>
        <taxon>Eurotiomycetes</taxon>
        <taxon>Chaetothyriomycetidae</taxon>
        <taxon>Chaetothyriales</taxon>
        <taxon>Herpotrichiellaceae</taxon>
        <taxon>Phialophora</taxon>
    </lineage>
</organism>
<protein>
    <recommendedName>
        <fullName evidence="2">PPM-type phosphatase domain-containing protein</fullName>
    </recommendedName>
</protein>
<dbReference type="GO" id="GO:0004741">
    <property type="term" value="F:[pyruvate dehydrogenase (acetyl-transferring)]-phosphatase activity"/>
    <property type="evidence" value="ECO:0007669"/>
    <property type="project" value="TreeGrafter"/>
</dbReference>
<evidence type="ECO:0000256" key="1">
    <source>
        <dbReference type="SAM" id="MobiDB-lite"/>
    </source>
</evidence>
<feature type="region of interest" description="Disordered" evidence="1">
    <location>
        <begin position="518"/>
        <end position="570"/>
    </location>
</feature>
<dbReference type="InterPro" id="IPR015655">
    <property type="entry name" value="PP2C"/>
</dbReference>
<proteinExistence type="predicted"/>
<feature type="compositionally biased region" description="Polar residues" evidence="1">
    <location>
        <begin position="98"/>
        <end position="117"/>
    </location>
</feature>
<evidence type="ECO:0000313" key="4">
    <source>
        <dbReference type="Proteomes" id="UP000054266"/>
    </source>
</evidence>
<dbReference type="Pfam" id="PF00481">
    <property type="entry name" value="PP2C"/>
    <property type="match status" value="1"/>
</dbReference>
<dbReference type="Proteomes" id="UP000054266">
    <property type="component" value="Unassembled WGS sequence"/>
</dbReference>
<evidence type="ECO:0000259" key="2">
    <source>
        <dbReference type="PROSITE" id="PS51746"/>
    </source>
</evidence>
<evidence type="ECO:0000313" key="3">
    <source>
        <dbReference type="EMBL" id="KIW67607.1"/>
    </source>
</evidence>
<name>A0A0D2DZN6_9EURO</name>